<evidence type="ECO:0000313" key="3">
    <source>
        <dbReference type="Proteomes" id="UP000250790"/>
    </source>
</evidence>
<dbReference type="Proteomes" id="UP000250790">
    <property type="component" value="Unassembled WGS sequence"/>
</dbReference>
<organism evidence="2 3">
    <name type="scientific">Limnohabitans parvus II-B4</name>
    <dbReference type="NCBI Taxonomy" id="1293052"/>
    <lineage>
        <taxon>Bacteria</taxon>
        <taxon>Pseudomonadati</taxon>
        <taxon>Pseudomonadota</taxon>
        <taxon>Betaproteobacteria</taxon>
        <taxon>Burkholderiales</taxon>
        <taxon>Comamonadaceae</taxon>
        <taxon>Limnohabitans</taxon>
    </lineage>
</organism>
<reference evidence="2 3" key="1">
    <citation type="submission" date="2017-04" db="EMBL/GenBank/DDBJ databases">
        <title>Unexpected and diverse lifestyles within the genus Limnohabitans.</title>
        <authorList>
            <person name="Kasalicky V."/>
            <person name="Mehrshad M."/>
            <person name="Andrei S.-A."/>
            <person name="Salcher M."/>
            <person name="Kratochvilova H."/>
            <person name="Simek K."/>
            <person name="Ghai R."/>
        </authorList>
    </citation>
    <scope>NUCLEOTIDE SEQUENCE [LARGE SCALE GENOMIC DNA]</scope>
    <source>
        <strain evidence="2 3">II-B4</strain>
    </source>
</reference>
<gene>
    <name evidence="2" type="ORF">B9Z37_07855</name>
</gene>
<dbReference type="InterPro" id="IPR021835">
    <property type="entry name" value="DUF3427"/>
</dbReference>
<evidence type="ECO:0000313" key="2">
    <source>
        <dbReference type="EMBL" id="PUE54436.1"/>
    </source>
</evidence>
<feature type="domain" description="DUF3427" evidence="1">
    <location>
        <begin position="11"/>
        <end position="99"/>
    </location>
</feature>
<comment type="caution">
    <text evidence="2">The sequence shown here is derived from an EMBL/GenBank/DDBJ whole genome shotgun (WGS) entry which is preliminary data.</text>
</comment>
<proteinExistence type="predicted"/>
<sequence length="115" mass="12910">MFSVGHVVLAQKKAHILLVTLNKQGRADAHKYMDHWIDDTHFHWQSQNATDPTSKRGDEIIRHAALGIDIHLFVRDTKLAVGKAAPFTYHGRVRYQSHQGSRPMSIVFGLDAAVG</sequence>
<accession>A0A315E928</accession>
<keyword evidence="3" id="KW-1185">Reference proteome</keyword>
<evidence type="ECO:0000259" key="1">
    <source>
        <dbReference type="Pfam" id="PF11907"/>
    </source>
</evidence>
<name>A0A315E928_9BURK</name>
<dbReference type="AlphaFoldDB" id="A0A315E928"/>
<dbReference type="EMBL" id="NESN01000002">
    <property type="protein sequence ID" value="PUE54436.1"/>
    <property type="molecule type" value="Genomic_DNA"/>
</dbReference>
<dbReference type="RefSeq" id="WP_108312395.1">
    <property type="nucleotide sequence ID" value="NZ_NESN01000002.1"/>
</dbReference>
<dbReference type="Pfam" id="PF11907">
    <property type="entry name" value="DUF3427"/>
    <property type="match status" value="1"/>
</dbReference>
<dbReference type="OrthoDB" id="9804086at2"/>
<protein>
    <recommendedName>
        <fullName evidence="1">DUF3427 domain-containing protein</fullName>
    </recommendedName>
</protein>